<dbReference type="InterPro" id="IPR036252">
    <property type="entry name" value="Proteasome_activ_sf"/>
</dbReference>
<dbReference type="GO" id="GO:0034045">
    <property type="term" value="C:phagophore assembly site membrane"/>
    <property type="evidence" value="ECO:0007669"/>
    <property type="project" value="UniProtKB-SubCell"/>
</dbReference>
<evidence type="ECO:0000256" key="6">
    <source>
        <dbReference type="RuleBase" id="RU368080"/>
    </source>
</evidence>
<evidence type="ECO:0000256" key="5">
    <source>
        <dbReference type="ARBA" id="ARBA00023136"/>
    </source>
</evidence>
<keyword evidence="3 6" id="KW-0963">Cytoplasm</keyword>
<dbReference type="EMBL" id="RBNJ01011820">
    <property type="protein sequence ID" value="RUS25858.1"/>
    <property type="molecule type" value="Genomic_DNA"/>
</dbReference>
<keyword evidence="5" id="KW-0472">Membrane</keyword>
<evidence type="ECO:0000313" key="9">
    <source>
        <dbReference type="Proteomes" id="UP000274822"/>
    </source>
</evidence>
<evidence type="ECO:0000256" key="1">
    <source>
        <dbReference type="ARBA" id="ARBA00006259"/>
    </source>
</evidence>
<gene>
    <name evidence="8" type="ORF">BC938DRAFT_471554</name>
</gene>
<sequence>RKTCSIVLNQLALPSSPIVASDAKLVLISDTNDINMIIEELQNALHIVESTSDEIRDRYPLYDKVYDGLVKLFLELDHFGVEELDGVMEGLKNVETEMEHHRSRVAKYFENLWNLVAWYEKFASAYDYLVLEIDRRHQVRARHERTVEEFARRLGELGDTGAQRVVRGSREVPAYGSVPAHHGPTHTIRRHARTGWRSCATARADDEVVPRGTFEGDGDISLGGGKMIDWVMHVCFASNFSCPRLLSNISTPIIPRHGTEKARANVVKRQGSAI</sequence>
<accession>A0A433Q7S1</accession>
<comment type="subcellular location">
    <subcellularLocation>
        <location evidence="6">Cytoplasm</location>
    </subcellularLocation>
    <subcellularLocation>
        <location evidence="6">Preautophagosomal structure membrane</location>
        <topology evidence="6">Peripheral membrane protein</topology>
    </subcellularLocation>
</comment>
<evidence type="ECO:0000256" key="4">
    <source>
        <dbReference type="ARBA" id="ARBA00023006"/>
    </source>
</evidence>
<dbReference type="PANTHER" id="PTHR28005">
    <property type="entry name" value="AUTOPHAGY-RELATED PROTEIN 17"/>
    <property type="match status" value="1"/>
</dbReference>
<dbReference type="GO" id="GO:0034727">
    <property type="term" value="P:piecemeal microautophagy of the nucleus"/>
    <property type="evidence" value="ECO:0007669"/>
    <property type="project" value="TreeGrafter"/>
</dbReference>
<protein>
    <recommendedName>
        <fullName evidence="2 6">Autophagy-related protein 17</fullName>
    </recommendedName>
</protein>
<dbReference type="GO" id="GO:1990316">
    <property type="term" value="C:Atg1/ULK1 kinase complex"/>
    <property type="evidence" value="ECO:0007669"/>
    <property type="project" value="TreeGrafter"/>
</dbReference>
<reference evidence="8 9" key="1">
    <citation type="journal article" date="2018" name="New Phytol.">
        <title>Phylogenomics of Endogonaceae and evolution of mycorrhizas within Mucoromycota.</title>
        <authorList>
            <person name="Chang Y."/>
            <person name="Desiro A."/>
            <person name="Na H."/>
            <person name="Sandor L."/>
            <person name="Lipzen A."/>
            <person name="Clum A."/>
            <person name="Barry K."/>
            <person name="Grigoriev I.V."/>
            <person name="Martin F.M."/>
            <person name="Stajich J.E."/>
            <person name="Smith M.E."/>
            <person name="Bonito G."/>
            <person name="Spatafora J.W."/>
        </authorList>
    </citation>
    <scope>NUCLEOTIDE SEQUENCE [LARGE SCALE GENOMIC DNA]</scope>
    <source>
        <strain evidence="8 9">AD002</strain>
    </source>
</reference>
<keyword evidence="4 6" id="KW-0072">Autophagy</keyword>
<comment type="similarity">
    <text evidence="1 6">Belongs to the ATG17 family.</text>
</comment>
<dbReference type="GO" id="GO:0060090">
    <property type="term" value="F:molecular adaptor activity"/>
    <property type="evidence" value="ECO:0007669"/>
    <property type="project" value="TreeGrafter"/>
</dbReference>
<feature type="non-terminal residue" evidence="8">
    <location>
        <position position="1"/>
    </location>
</feature>
<dbReference type="InterPro" id="IPR045326">
    <property type="entry name" value="ATG17-like_dom"/>
</dbReference>
<evidence type="ECO:0000313" key="8">
    <source>
        <dbReference type="EMBL" id="RUS25858.1"/>
    </source>
</evidence>
<organism evidence="8 9">
    <name type="scientific">Jimgerdemannia flammicorona</name>
    <dbReference type="NCBI Taxonomy" id="994334"/>
    <lineage>
        <taxon>Eukaryota</taxon>
        <taxon>Fungi</taxon>
        <taxon>Fungi incertae sedis</taxon>
        <taxon>Mucoromycota</taxon>
        <taxon>Mucoromycotina</taxon>
        <taxon>Endogonomycetes</taxon>
        <taxon>Endogonales</taxon>
        <taxon>Endogonaceae</taxon>
        <taxon>Jimgerdemannia</taxon>
    </lineage>
</organism>
<comment type="function">
    <text evidence="6">Autophagy-specific protein that functions in response to autophagy-inducing signals as a scaffold to recruit other ATG proteins to organize preautophagosomal structure (PAS) formation. Modulates the timing and magnitude of the autophagy response, such as the size of the sequestering vesicles. Plays particularly a role in pexophagy and nucleophagy.</text>
</comment>
<dbReference type="Pfam" id="PF04108">
    <property type="entry name" value="ATG17_like"/>
    <property type="match status" value="1"/>
</dbReference>
<evidence type="ECO:0000256" key="3">
    <source>
        <dbReference type="ARBA" id="ARBA00022490"/>
    </source>
</evidence>
<name>A0A433Q7S1_9FUNG</name>
<evidence type="ECO:0000259" key="7">
    <source>
        <dbReference type="Pfam" id="PF04108"/>
    </source>
</evidence>
<dbReference type="AlphaFoldDB" id="A0A433Q7S1"/>
<dbReference type="GO" id="GO:0008537">
    <property type="term" value="C:proteasome activator complex"/>
    <property type="evidence" value="ECO:0007669"/>
    <property type="project" value="InterPro"/>
</dbReference>
<dbReference type="PANTHER" id="PTHR28005:SF1">
    <property type="entry name" value="AUTOPHAGY-RELATED PROTEIN 17"/>
    <property type="match status" value="1"/>
</dbReference>
<comment type="caution">
    <text evidence="8">The sequence shown here is derived from an EMBL/GenBank/DDBJ whole genome shotgun (WGS) entry which is preliminary data.</text>
</comment>
<dbReference type="InterPro" id="IPR007240">
    <property type="entry name" value="Atg17"/>
</dbReference>
<dbReference type="Proteomes" id="UP000274822">
    <property type="component" value="Unassembled WGS sequence"/>
</dbReference>
<dbReference type="GO" id="GO:0000045">
    <property type="term" value="P:autophagosome assembly"/>
    <property type="evidence" value="ECO:0007669"/>
    <property type="project" value="TreeGrafter"/>
</dbReference>
<proteinExistence type="inferred from homology"/>
<dbReference type="GO" id="GO:0030295">
    <property type="term" value="F:protein kinase activator activity"/>
    <property type="evidence" value="ECO:0007669"/>
    <property type="project" value="TreeGrafter"/>
</dbReference>
<dbReference type="GO" id="GO:0000422">
    <property type="term" value="P:autophagy of mitochondrion"/>
    <property type="evidence" value="ECO:0007669"/>
    <property type="project" value="TreeGrafter"/>
</dbReference>
<dbReference type="SUPFAM" id="SSF47216">
    <property type="entry name" value="Proteasome activator"/>
    <property type="match status" value="1"/>
</dbReference>
<evidence type="ECO:0000256" key="2">
    <source>
        <dbReference type="ARBA" id="ARBA00013806"/>
    </source>
</evidence>
<keyword evidence="9" id="KW-1185">Reference proteome</keyword>
<feature type="domain" description="Autophagy protein ATG17-like" evidence="7">
    <location>
        <begin position="26"/>
        <end position="156"/>
    </location>
</feature>